<protein>
    <submittedName>
        <fullName evidence="1">Uncharacterized protein</fullName>
    </submittedName>
</protein>
<name>A0A8D9UHP1_9VIRU</name>
<sequence>MFIMLYSCKEGYSKLKKSILLIQNFFDVVSFVKSTHTFPYF</sequence>
<dbReference type="EMBL" id="BK029940">
    <property type="protein sequence ID" value="DAD55721.1"/>
    <property type="molecule type" value="Genomic_DNA"/>
</dbReference>
<reference evidence="1" key="1">
    <citation type="journal article" date="2021" name="Proc. Natl. Acad. Sci. U.S.A.">
        <title>A Catalog of Tens of Thousands of Viruses from Human Metagenomes Reveals Hidden Associations with Chronic Diseases.</title>
        <authorList>
            <person name="Tisza M.J."/>
            <person name="Buck C.B."/>
        </authorList>
    </citation>
    <scope>NUCLEOTIDE SEQUENCE</scope>
    <source>
        <strain evidence="1">CtOZu12</strain>
    </source>
</reference>
<proteinExistence type="predicted"/>
<evidence type="ECO:0000313" key="1">
    <source>
        <dbReference type="EMBL" id="DAD55721.1"/>
    </source>
</evidence>
<organism evidence="1">
    <name type="scientific">Bacteriophage sp</name>
    <dbReference type="NCBI Taxonomy" id="38018"/>
    <lineage>
        <taxon>Viruses</taxon>
    </lineage>
</organism>
<accession>A0A8D9UHP1</accession>